<dbReference type="PANTHER" id="PTHR47797:SF5">
    <property type="entry name" value="CELLOBIOSE DEHYDROGENASE CYTOCHROME DOMAIN-CONTAINING PROTEIN"/>
    <property type="match status" value="1"/>
</dbReference>
<sequence>MRLSQLFGSAAALSGNVYAQVDSKTACDSVTKICYSTYTSTNGIQFGIALPSVVTGSYDAIITITAPVAVPWAGFAWGGTMTWNPLTVAWPNGKTSVGSSRFAFGQSLPNGYTGAELKLLKGTTTNATHWTLSAVCSGCTSWQTNDESTYTLNGTGTTQFAWALGGSAVTDPANNASAFSVHSDFGKWTHDLNAARSPNFSAWVASNLVPQATTSVSSTSSTKAATTSTTLSTSVVPTSTGKATIPASCSGVSAPSYSSVLASGWKATKVLGGLTSPRSLVWDSAGNLLIVQSGVGISVHTIASTGCVSSSKTLIALNSLNHGITFSADGKTLYASSMTTAYSWPYTASSQTVGTRSTVITGMTNGGSHVTRTLLIGAHAPNLLVVSQGAQENLDMPTISPSAARAIIKVFDLSKLPSAGYNYVSGGYVMGYGLRNDVGMTFDGNNMLWAVENSADQFTRGGVDIHINNPAEKLNYIGDITTPNNNWYGYPTCFAVWQASDFSTGLKIGDPFMLAPNSTFNDATCKTKIVEPSTVFMAHSAPIDSKFDPTYSTLYVTFHGSWNRVPTTGFKLVAVSFTKGTDGSYKPTGPLASQTSYTDVMWNPDVTKCAGNGPSSSSGCFRPAGLVFDSGGRLYMTSDVSSNAELWILGKS</sequence>
<dbReference type="AlphaFoldDB" id="A0A8T9CD09"/>
<organism evidence="3 4">
    <name type="scientific">Lachnellula suecica</name>
    <dbReference type="NCBI Taxonomy" id="602035"/>
    <lineage>
        <taxon>Eukaryota</taxon>
        <taxon>Fungi</taxon>
        <taxon>Dikarya</taxon>
        <taxon>Ascomycota</taxon>
        <taxon>Pezizomycotina</taxon>
        <taxon>Leotiomycetes</taxon>
        <taxon>Helotiales</taxon>
        <taxon>Lachnaceae</taxon>
        <taxon>Lachnellula</taxon>
    </lineage>
</organism>
<protein>
    <submittedName>
        <fullName evidence="3">Cellobiose dehydrogenase</fullName>
    </submittedName>
</protein>
<dbReference type="Pfam" id="PF16010">
    <property type="entry name" value="CDH-cyt"/>
    <property type="match status" value="1"/>
</dbReference>
<feature type="domain" description="Cellobiose dehydrogenase-like cytochrome" evidence="1">
    <location>
        <begin position="27"/>
        <end position="201"/>
    </location>
</feature>
<keyword evidence="4" id="KW-1185">Reference proteome</keyword>
<dbReference type="InterPro" id="IPR054539">
    <property type="entry name" value="Beta-prop_PDH"/>
</dbReference>
<name>A0A8T9CD09_9HELO</name>
<proteinExistence type="predicted"/>
<dbReference type="Gene3D" id="2.60.40.1210">
    <property type="entry name" value="Cellobiose dehydrogenase, cytochrome domain"/>
    <property type="match status" value="1"/>
</dbReference>
<dbReference type="SUPFAM" id="SSF50952">
    <property type="entry name" value="Soluble quinoprotein glucose dehydrogenase"/>
    <property type="match status" value="1"/>
</dbReference>
<evidence type="ECO:0000259" key="1">
    <source>
        <dbReference type="Pfam" id="PF16010"/>
    </source>
</evidence>
<dbReference type="InterPro" id="IPR015920">
    <property type="entry name" value="Cellobiose_DH-like_cyt"/>
</dbReference>
<dbReference type="PANTHER" id="PTHR47797">
    <property type="entry name" value="DEHYDROGENASE, PUTATIVE (AFU_ORTHOLOGUE AFUA_8G05805)-RELATED"/>
    <property type="match status" value="1"/>
</dbReference>
<dbReference type="EMBL" id="QGMK01000166">
    <property type="protein sequence ID" value="TVY83669.1"/>
    <property type="molecule type" value="Genomic_DNA"/>
</dbReference>
<reference evidence="3 4" key="1">
    <citation type="submission" date="2018-05" db="EMBL/GenBank/DDBJ databases">
        <title>Genome sequencing and assembly of the regulated plant pathogen Lachnellula willkommii and related sister species for the development of diagnostic species identification markers.</title>
        <authorList>
            <person name="Giroux E."/>
            <person name="Bilodeau G."/>
        </authorList>
    </citation>
    <scope>NUCLEOTIDE SEQUENCE [LARGE SCALE GENOMIC DNA]</scope>
    <source>
        <strain evidence="3 4">CBS 268.59</strain>
    </source>
</reference>
<dbReference type="Pfam" id="PF22807">
    <property type="entry name" value="TrAA12"/>
    <property type="match status" value="1"/>
</dbReference>
<evidence type="ECO:0000313" key="4">
    <source>
        <dbReference type="Proteomes" id="UP000469558"/>
    </source>
</evidence>
<accession>A0A8T9CD09</accession>
<dbReference type="CDD" id="cd09630">
    <property type="entry name" value="CDH_like_cytochrome"/>
    <property type="match status" value="1"/>
</dbReference>
<dbReference type="InterPro" id="IPR011042">
    <property type="entry name" value="6-blade_b-propeller_TolB-like"/>
</dbReference>
<dbReference type="InterPro" id="IPR011041">
    <property type="entry name" value="Quinoprot_gluc/sorb_DH_b-prop"/>
</dbReference>
<feature type="domain" description="Pyrroloquinoline quinone-dependent pyranose dehydrogenase beta-propeller" evidence="2">
    <location>
        <begin position="260"/>
        <end position="651"/>
    </location>
</feature>
<dbReference type="Gene3D" id="2.120.10.30">
    <property type="entry name" value="TolB, C-terminal domain"/>
    <property type="match status" value="1"/>
</dbReference>
<dbReference type="Proteomes" id="UP000469558">
    <property type="component" value="Unassembled WGS sequence"/>
</dbReference>
<dbReference type="OrthoDB" id="507128at2759"/>
<evidence type="ECO:0000259" key="2">
    <source>
        <dbReference type="Pfam" id="PF22807"/>
    </source>
</evidence>
<evidence type="ECO:0000313" key="3">
    <source>
        <dbReference type="EMBL" id="TVY83669.1"/>
    </source>
</evidence>
<dbReference type="SUPFAM" id="SSF49344">
    <property type="entry name" value="CBD9-like"/>
    <property type="match status" value="1"/>
</dbReference>
<comment type="caution">
    <text evidence="3">The sequence shown here is derived from an EMBL/GenBank/DDBJ whole genome shotgun (WGS) entry which is preliminary data.</text>
</comment>
<gene>
    <name evidence="3" type="primary">CDH-1_8</name>
    <name evidence="3" type="ORF">LSUE1_G003109</name>
</gene>